<dbReference type="InterPro" id="IPR047817">
    <property type="entry name" value="ABC2_TM_bact-type"/>
</dbReference>
<evidence type="ECO:0000256" key="3">
    <source>
        <dbReference type="ARBA" id="ARBA00022989"/>
    </source>
</evidence>
<evidence type="ECO:0000256" key="1">
    <source>
        <dbReference type="ARBA" id="ARBA00004141"/>
    </source>
</evidence>
<name>A0A6J7W482_9ZZZZ</name>
<accession>A0A6J7W482</accession>
<dbReference type="PROSITE" id="PS51012">
    <property type="entry name" value="ABC_TM2"/>
    <property type="match status" value="1"/>
</dbReference>
<feature type="domain" description="ABC transmembrane type-2" evidence="6">
    <location>
        <begin position="24"/>
        <end position="245"/>
    </location>
</feature>
<dbReference type="GO" id="GO:0043190">
    <property type="term" value="C:ATP-binding cassette (ABC) transporter complex"/>
    <property type="evidence" value="ECO:0007669"/>
    <property type="project" value="InterPro"/>
</dbReference>
<dbReference type="InterPro" id="IPR013525">
    <property type="entry name" value="ABC2_TM"/>
</dbReference>
<organism evidence="7">
    <name type="scientific">freshwater metagenome</name>
    <dbReference type="NCBI Taxonomy" id="449393"/>
    <lineage>
        <taxon>unclassified sequences</taxon>
        <taxon>metagenomes</taxon>
        <taxon>ecological metagenomes</taxon>
    </lineage>
</organism>
<feature type="transmembrane region" description="Helical" evidence="5">
    <location>
        <begin position="26"/>
        <end position="50"/>
    </location>
</feature>
<feature type="transmembrane region" description="Helical" evidence="5">
    <location>
        <begin position="56"/>
        <end position="80"/>
    </location>
</feature>
<keyword evidence="4 5" id="KW-0472">Membrane</keyword>
<gene>
    <name evidence="7" type="ORF">UFOPK4422_01320</name>
</gene>
<dbReference type="Pfam" id="PF12698">
    <property type="entry name" value="ABC2_membrane_3"/>
    <property type="match status" value="1"/>
</dbReference>
<dbReference type="PANTHER" id="PTHR43229">
    <property type="entry name" value="NODULATION PROTEIN J"/>
    <property type="match status" value="1"/>
</dbReference>
<evidence type="ECO:0000313" key="7">
    <source>
        <dbReference type="EMBL" id="CAB5130752.1"/>
    </source>
</evidence>
<reference evidence="7" key="1">
    <citation type="submission" date="2020-05" db="EMBL/GenBank/DDBJ databases">
        <authorList>
            <person name="Chiriac C."/>
            <person name="Salcher M."/>
            <person name="Ghai R."/>
            <person name="Kavagutti S V."/>
        </authorList>
    </citation>
    <scope>NUCLEOTIDE SEQUENCE</scope>
</reference>
<feature type="transmembrane region" description="Helical" evidence="5">
    <location>
        <begin position="170"/>
        <end position="186"/>
    </location>
</feature>
<sequence>MKTSTSPLRAQLRAELQILARNGEQLLLTLIIPVMLLVFFGMTDVLPTGFDDHMDFLTPGVIALAIMSSSMVSLGIATGFERSYKVLKRLGVTPLGRPRWLIAKVITILVVQFIQLGILIPVALLLDWQADDAQWLAAIGAVVTGSIAFAGLGLFIAGRLRAEVNLAAQNGLYLLLLLLGGMVIPFDKLPDPVAAVAKCLPSGALADVLREALVNGGDRPATSWLVLGIWALVTPALTALTFRWE</sequence>
<evidence type="ECO:0000256" key="2">
    <source>
        <dbReference type="ARBA" id="ARBA00022692"/>
    </source>
</evidence>
<proteinExistence type="predicted"/>
<keyword evidence="2 5" id="KW-0812">Transmembrane</keyword>
<dbReference type="InterPro" id="IPR000412">
    <property type="entry name" value="ABC_2_transport"/>
</dbReference>
<dbReference type="EMBL" id="CAFBRX010000156">
    <property type="protein sequence ID" value="CAB5130752.1"/>
    <property type="molecule type" value="Genomic_DNA"/>
</dbReference>
<evidence type="ECO:0000256" key="4">
    <source>
        <dbReference type="ARBA" id="ARBA00023136"/>
    </source>
</evidence>
<evidence type="ECO:0000259" key="6">
    <source>
        <dbReference type="PROSITE" id="PS51012"/>
    </source>
</evidence>
<feature type="transmembrane region" description="Helical" evidence="5">
    <location>
        <begin position="135"/>
        <end position="158"/>
    </location>
</feature>
<dbReference type="PANTHER" id="PTHR43229:SF2">
    <property type="entry name" value="NODULATION PROTEIN J"/>
    <property type="match status" value="1"/>
</dbReference>
<dbReference type="GO" id="GO:0140359">
    <property type="term" value="F:ABC-type transporter activity"/>
    <property type="evidence" value="ECO:0007669"/>
    <property type="project" value="InterPro"/>
</dbReference>
<keyword evidence="3 5" id="KW-1133">Transmembrane helix</keyword>
<feature type="transmembrane region" description="Helical" evidence="5">
    <location>
        <begin position="101"/>
        <end position="123"/>
    </location>
</feature>
<dbReference type="AlphaFoldDB" id="A0A6J7W482"/>
<protein>
    <submittedName>
        <fullName evidence="7">Unannotated protein</fullName>
    </submittedName>
</protein>
<dbReference type="PIRSF" id="PIRSF006648">
    <property type="entry name" value="DrrB"/>
    <property type="match status" value="1"/>
</dbReference>
<dbReference type="InterPro" id="IPR051784">
    <property type="entry name" value="Nod_factor_ABC_transporter"/>
</dbReference>
<comment type="subcellular location">
    <subcellularLocation>
        <location evidence="1">Membrane</location>
        <topology evidence="1">Multi-pass membrane protein</topology>
    </subcellularLocation>
</comment>
<feature type="transmembrane region" description="Helical" evidence="5">
    <location>
        <begin position="221"/>
        <end position="242"/>
    </location>
</feature>
<evidence type="ECO:0000256" key="5">
    <source>
        <dbReference type="SAM" id="Phobius"/>
    </source>
</evidence>